<protein>
    <recommendedName>
        <fullName evidence="11">Lipopolysaccharide heptosyltransferase 1</fullName>
        <ecNumber evidence="10">2.4.99.23</ecNumber>
    </recommendedName>
    <alternativeName>
        <fullName evidence="12">ADP-heptose:lipopolysaccharide heptosyltransferase I</fullName>
    </alternativeName>
</protein>
<dbReference type="Proteomes" id="UP000706525">
    <property type="component" value="Unassembled WGS sequence"/>
</dbReference>
<comment type="catalytic activity">
    <reaction evidence="13">
        <text>an alpha-Kdo-(2-&gt;4)-alpha-Kdo-(2-&gt;6)-lipid A + ADP-L-glycero-beta-D-manno-heptose = an L-alpha-D-Hep-(1-&gt;5)-[alpha-Kdo-(2-&gt;4)]-alpha-Kdo-(2-&gt;6)-lipid A + ADP + H(+)</text>
        <dbReference type="Rhea" id="RHEA:74067"/>
        <dbReference type="ChEBI" id="CHEBI:15378"/>
        <dbReference type="ChEBI" id="CHEBI:61506"/>
        <dbReference type="ChEBI" id="CHEBI:176431"/>
        <dbReference type="ChEBI" id="CHEBI:193068"/>
        <dbReference type="ChEBI" id="CHEBI:456216"/>
        <dbReference type="EC" id="2.4.99.23"/>
    </reaction>
</comment>
<evidence type="ECO:0000256" key="2">
    <source>
        <dbReference type="ARBA" id="ARBA00004713"/>
    </source>
</evidence>
<reference evidence="14 15" key="1">
    <citation type="submission" date="2021-08" db="EMBL/GenBank/DDBJ databases">
        <authorList>
            <person name="Peeters C."/>
        </authorList>
    </citation>
    <scope>NUCLEOTIDE SEQUENCE [LARGE SCALE GENOMIC DNA]</scope>
    <source>
        <strain evidence="14 15">LMG 32289</strain>
    </source>
</reference>
<keyword evidence="8" id="KW-0472">Membrane</keyword>
<keyword evidence="6 14" id="KW-0808">Transferase</keyword>
<dbReference type="Pfam" id="PF01075">
    <property type="entry name" value="Glyco_transf_9"/>
    <property type="match status" value="1"/>
</dbReference>
<evidence type="ECO:0000256" key="10">
    <source>
        <dbReference type="ARBA" id="ARBA00044041"/>
    </source>
</evidence>
<dbReference type="EMBL" id="CAJZAG010000011">
    <property type="protein sequence ID" value="CAG9182550.1"/>
    <property type="molecule type" value="Genomic_DNA"/>
</dbReference>
<dbReference type="InterPro" id="IPR002201">
    <property type="entry name" value="Glyco_trans_9"/>
</dbReference>
<name>A0ABM8XQG0_9BURK</name>
<evidence type="ECO:0000256" key="11">
    <source>
        <dbReference type="ARBA" id="ARBA00044190"/>
    </source>
</evidence>
<evidence type="ECO:0000256" key="1">
    <source>
        <dbReference type="ARBA" id="ARBA00004515"/>
    </source>
</evidence>
<keyword evidence="5" id="KW-0328">Glycosyltransferase</keyword>
<evidence type="ECO:0000256" key="7">
    <source>
        <dbReference type="ARBA" id="ARBA00022985"/>
    </source>
</evidence>
<dbReference type="GO" id="GO:0016740">
    <property type="term" value="F:transferase activity"/>
    <property type="evidence" value="ECO:0007669"/>
    <property type="project" value="UniProtKB-KW"/>
</dbReference>
<evidence type="ECO:0000313" key="15">
    <source>
        <dbReference type="Proteomes" id="UP000706525"/>
    </source>
</evidence>
<sequence length="321" mass="35668">MGDLIHALPAITELKTHHPHVRISWMTEEAFADIPLLHAGVSDVIPIAWRRWRKQLAHRQTWREFYELRKRLRASQWTLVLDCQGLFKSAAFASLAGAPIVGYDRRSVRESAACLFYERAHSVSWQLPAVERNRQLFAAAFGYQVEGAPDFGLMPGARPSWLDAGRYALMLHATSKASKEWPESMWIELGKRLYAEQDFKVVLPWGSAAEKARSERLASAIPDARVAPRVGLKDAAPLIGHASVVIGVDTGLTHMANALKVPLVAIYTDTDPAKTGVVETPRAINLGNIAHCPTVEEVWQAMRTVQSVAVQQDEQHAEALC</sequence>
<evidence type="ECO:0000256" key="13">
    <source>
        <dbReference type="ARBA" id="ARBA00049201"/>
    </source>
</evidence>
<dbReference type="PANTHER" id="PTHR30160">
    <property type="entry name" value="TETRAACYLDISACCHARIDE 4'-KINASE-RELATED"/>
    <property type="match status" value="1"/>
</dbReference>
<dbReference type="CDD" id="cd03789">
    <property type="entry name" value="GT9_LPS_heptosyltransferase"/>
    <property type="match status" value="1"/>
</dbReference>
<comment type="subcellular location">
    <subcellularLocation>
        <location evidence="1">Cell inner membrane</location>
        <topology evidence="1">Peripheral membrane protein</topology>
        <orientation evidence="1">Cytoplasmic side</orientation>
    </subcellularLocation>
</comment>
<dbReference type="SUPFAM" id="SSF53756">
    <property type="entry name" value="UDP-Glycosyltransferase/glycogen phosphorylase"/>
    <property type="match status" value="1"/>
</dbReference>
<organism evidence="14 15">
    <name type="scientific">Cupriavidus pampae</name>
    <dbReference type="NCBI Taxonomy" id="659251"/>
    <lineage>
        <taxon>Bacteria</taxon>
        <taxon>Pseudomonadati</taxon>
        <taxon>Pseudomonadota</taxon>
        <taxon>Betaproteobacteria</taxon>
        <taxon>Burkholderiales</taxon>
        <taxon>Burkholderiaceae</taxon>
        <taxon>Cupriavidus</taxon>
    </lineage>
</organism>
<keyword evidence="4" id="KW-0997">Cell inner membrane</keyword>
<keyword evidence="7" id="KW-0448">Lipopolysaccharide biosynthesis</keyword>
<evidence type="ECO:0000256" key="8">
    <source>
        <dbReference type="ARBA" id="ARBA00023136"/>
    </source>
</evidence>
<evidence type="ECO:0000256" key="3">
    <source>
        <dbReference type="ARBA" id="ARBA00022475"/>
    </source>
</evidence>
<accession>A0ABM8XQG0</accession>
<dbReference type="NCBIfam" id="TIGR02193">
    <property type="entry name" value="heptsyl_trn_I"/>
    <property type="match status" value="1"/>
</dbReference>
<dbReference type="InterPro" id="IPR011908">
    <property type="entry name" value="LipoPS_heptosylTferase-I"/>
</dbReference>
<evidence type="ECO:0000256" key="5">
    <source>
        <dbReference type="ARBA" id="ARBA00022676"/>
    </source>
</evidence>
<dbReference type="Gene3D" id="3.40.50.2000">
    <property type="entry name" value="Glycogen Phosphorylase B"/>
    <property type="match status" value="2"/>
</dbReference>
<dbReference type="InterPro" id="IPR051199">
    <property type="entry name" value="LPS_LOS_Heptosyltrfase"/>
</dbReference>
<gene>
    <name evidence="14" type="primary">rfaC_3</name>
    <name evidence="14" type="ORF">LMG32289_05120</name>
</gene>
<comment type="similarity">
    <text evidence="9">Belongs to the glycosyltransferase 9 family.</text>
</comment>
<comment type="caution">
    <text evidence="14">The sequence shown here is derived from an EMBL/GenBank/DDBJ whole genome shotgun (WGS) entry which is preliminary data.</text>
</comment>
<comment type="pathway">
    <text evidence="2">Bacterial outer membrane biogenesis; LPS core biosynthesis.</text>
</comment>
<proteinExistence type="inferred from homology"/>
<dbReference type="EC" id="2.4.99.23" evidence="10"/>
<keyword evidence="15" id="KW-1185">Reference proteome</keyword>
<dbReference type="PANTHER" id="PTHR30160:SF19">
    <property type="entry name" value="LIPOPOLYSACCHARIDE HEPTOSYLTRANSFERASE 1"/>
    <property type="match status" value="1"/>
</dbReference>
<evidence type="ECO:0000313" key="14">
    <source>
        <dbReference type="EMBL" id="CAG9182550.1"/>
    </source>
</evidence>
<evidence type="ECO:0000256" key="4">
    <source>
        <dbReference type="ARBA" id="ARBA00022519"/>
    </source>
</evidence>
<evidence type="ECO:0000256" key="9">
    <source>
        <dbReference type="ARBA" id="ARBA00043995"/>
    </source>
</evidence>
<evidence type="ECO:0000256" key="12">
    <source>
        <dbReference type="ARBA" id="ARBA00044330"/>
    </source>
</evidence>
<evidence type="ECO:0000256" key="6">
    <source>
        <dbReference type="ARBA" id="ARBA00022679"/>
    </source>
</evidence>
<keyword evidence="3" id="KW-1003">Cell membrane</keyword>